<dbReference type="Proteomes" id="UP000182829">
    <property type="component" value="Unassembled WGS sequence"/>
</dbReference>
<name>A0A1I3TTK7_9EURY</name>
<keyword evidence="1" id="KW-1133">Transmembrane helix</keyword>
<reference evidence="2 3" key="1">
    <citation type="submission" date="2016-10" db="EMBL/GenBank/DDBJ databases">
        <authorList>
            <person name="de Groot N.N."/>
        </authorList>
    </citation>
    <scope>NUCLEOTIDE SEQUENCE [LARGE SCALE GENOMIC DNA]</scope>
    <source>
        <strain evidence="2 3">SP2</strain>
    </source>
</reference>
<evidence type="ECO:0000313" key="3">
    <source>
        <dbReference type="Proteomes" id="UP000182829"/>
    </source>
</evidence>
<dbReference type="OMA" id="IWPVEDP"/>
<dbReference type="OrthoDB" id="174349at2157"/>
<evidence type="ECO:0000313" key="2">
    <source>
        <dbReference type="EMBL" id="SFJ72877.1"/>
    </source>
</evidence>
<sequence length="69" mass="7644">MKREGFVTLAVIALGIVFMSFVIRGIGQLLPFIENAWLVSIPVAIVGFLLLVYLFVRATLDAVGIWEVH</sequence>
<dbReference type="EMBL" id="FORO01000067">
    <property type="protein sequence ID" value="SFJ72877.1"/>
    <property type="molecule type" value="Genomic_DNA"/>
</dbReference>
<gene>
    <name evidence="2" type="ORF">SAMN05443661_16712</name>
</gene>
<dbReference type="RefSeq" id="WP_005579726.1">
    <property type="nucleotide sequence ID" value="NZ_FORO01000067.1"/>
</dbReference>
<dbReference type="GeneID" id="14210231"/>
<organism evidence="2 3">
    <name type="scientific">Natronobacterium gregoryi</name>
    <dbReference type="NCBI Taxonomy" id="44930"/>
    <lineage>
        <taxon>Archaea</taxon>
        <taxon>Methanobacteriati</taxon>
        <taxon>Methanobacteriota</taxon>
        <taxon>Stenosarchaea group</taxon>
        <taxon>Halobacteria</taxon>
        <taxon>Halobacteriales</taxon>
        <taxon>Natrialbaceae</taxon>
        <taxon>Natronobacterium</taxon>
    </lineage>
</organism>
<keyword evidence="1" id="KW-0472">Membrane</keyword>
<protein>
    <submittedName>
        <fullName evidence="2">Uncharacterized protein</fullName>
    </submittedName>
</protein>
<dbReference type="AlphaFoldDB" id="A0A1I3TTK7"/>
<feature type="transmembrane region" description="Helical" evidence="1">
    <location>
        <begin position="36"/>
        <end position="56"/>
    </location>
</feature>
<evidence type="ECO:0000256" key="1">
    <source>
        <dbReference type="SAM" id="Phobius"/>
    </source>
</evidence>
<feature type="transmembrane region" description="Helical" evidence="1">
    <location>
        <begin position="7"/>
        <end position="30"/>
    </location>
</feature>
<keyword evidence="1" id="KW-0812">Transmembrane</keyword>
<proteinExistence type="predicted"/>
<accession>A0A1I3TTK7</accession>